<keyword evidence="1" id="KW-0175">Coiled coil</keyword>
<sequence length="615" mass="71548">MEKENRPIPFTILRVQLEKLVEQHDQRGLIFTKDLLDLIDKYELSEQVTLLTEIQKKAISPYTTSNPDLEMTVDDILNLLKIVCPPSLKQQPTRTRSASILKKTIQWKRRPSVIASSVQEKMLEEPAELITDELTTASPTHELKEEEAVEEEDVKYGTLPIIHLTNSFKQYSNQKEVARYYRRSLRLTQRLKHSEQSLAYMARDNEDRIIELQNKVDDMNLEVIRQRKEIQEYKGKEKNSLEQISALETHISTVQRSETNQKQVYLSIKALFDEKCQETQKLQELLKQKESDLEKTEALLDSFHSEVKGLNEERKRLVELQNTLEHELETSAQTHQQLAEQKSENEKLKEIIDTLKTDLDEALYHQNNHHELSSSSSSILSDKEKLEDPIKTLENELIPKDVRIKSVQDEKDYYKHRATETKRDLDRVKSELDYLRKALDSENRLLVNELAELKRRTHPAGLFSTTSTTAAASTIVNMEESLPTIPVSIDLSIPQPPIHDLWTPLRMRQHRHLKKKRTVQDLHETQTTAHVMIHPREHTTKIMTKKEDKVINNTVTFAMYTLFVYFFGIVTSTFLLDGNVPQAGIEQALQTTSEQTSSKVMQIVFYWIEKLLFES</sequence>
<keyword evidence="2" id="KW-1133">Transmembrane helix</keyword>
<evidence type="ECO:0000313" key="3">
    <source>
        <dbReference type="EMBL" id="OBZ90688.1"/>
    </source>
</evidence>
<dbReference type="EMBL" id="LUGH01000038">
    <property type="protein sequence ID" value="OBZ90688.1"/>
    <property type="molecule type" value="Genomic_DNA"/>
</dbReference>
<evidence type="ECO:0000313" key="4">
    <source>
        <dbReference type="Proteomes" id="UP000093000"/>
    </source>
</evidence>
<evidence type="ECO:0000256" key="1">
    <source>
        <dbReference type="SAM" id="Coils"/>
    </source>
</evidence>
<evidence type="ECO:0000256" key="2">
    <source>
        <dbReference type="SAM" id="Phobius"/>
    </source>
</evidence>
<dbReference type="STRING" id="101091.A0A1C7NNW8"/>
<feature type="coiled-coil region" evidence="1">
    <location>
        <begin position="279"/>
        <end position="358"/>
    </location>
</feature>
<keyword evidence="4" id="KW-1185">Reference proteome</keyword>
<comment type="caution">
    <text evidence="3">The sequence shown here is derived from an EMBL/GenBank/DDBJ whole genome shotgun (WGS) entry which is preliminary data.</text>
</comment>
<gene>
    <name evidence="3" type="ORF">A0J61_01279</name>
</gene>
<proteinExistence type="predicted"/>
<dbReference type="AlphaFoldDB" id="A0A1C7NNW8"/>
<accession>A0A1C7NNW8</accession>
<dbReference type="InParanoid" id="A0A1C7NNW8"/>
<protein>
    <submittedName>
        <fullName evidence="3">Uncharacterized protein</fullName>
    </submittedName>
</protein>
<feature type="transmembrane region" description="Helical" evidence="2">
    <location>
        <begin position="557"/>
        <end position="576"/>
    </location>
</feature>
<dbReference type="Proteomes" id="UP000093000">
    <property type="component" value="Unassembled WGS sequence"/>
</dbReference>
<organism evidence="3 4">
    <name type="scientific">Choanephora cucurbitarum</name>
    <dbReference type="NCBI Taxonomy" id="101091"/>
    <lineage>
        <taxon>Eukaryota</taxon>
        <taxon>Fungi</taxon>
        <taxon>Fungi incertae sedis</taxon>
        <taxon>Mucoromycota</taxon>
        <taxon>Mucoromycotina</taxon>
        <taxon>Mucoromycetes</taxon>
        <taxon>Mucorales</taxon>
        <taxon>Mucorineae</taxon>
        <taxon>Choanephoraceae</taxon>
        <taxon>Choanephoroideae</taxon>
        <taxon>Choanephora</taxon>
    </lineage>
</organism>
<keyword evidence="2" id="KW-0472">Membrane</keyword>
<keyword evidence="2" id="KW-0812">Transmembrane</keyword>
<name>A0A1C7NNW8_9FUNG</name>
<feature type="coiled-coil region" evidence="1">
    <location>
        <begin position="202"/>
        <end position="236"/>
    </location>
</feature>
<reference evidence="3 4" key="1">
    <citation type="submission" date="2016-03" db="EMBL/GenBank/DDBJ databases">
        <title>Choanephora cucurbitarum.</title>
        <authorList>
            <person name="Min B."/>
            <person name="Park H."/>
            <person name="Park J.-H."/>
            <person name="Shin H.-D."/>
            <person name="Choi I.-G."/>
        </authorList>
    </citation>
    <scope>NUCLEOTIDE SEQUENCE [LARGE SCALE GENOMIC DNA]</scope>
    <source>
        <strain evidence="3 4">KUS-F28377</strain>
    </source>
</reference>
<dbReference type="OrthoDB" id="432685at2759"/>